<feature type="chain" id="PRO_5046860269" description="DUF4412 domain-containing protein" evidence="1">
    <location>
        <begin position="29"/>
        <end position="249"/>
    </location>
</feature>
<dbReference type="EMBL" id="JALHLE010000003">
    <property type="protein sequence ID" value="MCJ2177494.1"/>
    <property type="molecule type" value="Genomic_DNA"/>
</dbReference>
<evidence type="ECO:0000313" key="2">
    <source>
        <dbReference type="EMBL" id="MCJ2177494.1"/>
    </source>
</evidence>
<feature type="signal peptide" evidence="1">
    <location>
        <begin position="1"/>
        <end position="28"/>
    </location>
</feature>
<evidence type="ECO:0000256" key="1">
    <source>
        <dbReference type="SAM" id="SignalP"/>
    </source>
</evidence>
<keyword evidence="1" id="KW-0732">Signal</keyword>
<proteinExistence type="predicted"/>
<keyword evidence="3" id="KW-1185">Reference proteome</keyword>
<dbReference type="RefSeq" id="WP_243990576.1">
    <property type="nucleotide sequence ID" value="NZ_JALHLE010000003.1"/>
</dbReference>
<evidence type="ECO:0008006" key="4">
    <source>
        <dbReference type="Google" id="ProtNLM"/>
    </source>
</evidence>
<gene>
    <name evidence="2" type="ORF">MTR64_02895</name>
</gene>
<accession>A0ABT0AY65</accession>
<organism evidence="2 3">
    <name type="scientific">Novosphingobium album</name>
    <name type="common">ex Hu et al. 2023</name>
    <dbReference type="NCBI Taxonomy" id="2930093"/>
    <lineage>
        <taxon>Bacteria</taxon>
        <taxon>Pseudomonadati</taxon>
        <taxon>Pseudomonadota</taxon>
        <taxon>Alphaproteobacteria</taxon>
        <taxon>Sphingomonadales</taxon>
        <taxon>Sphingomonadaceae</taxon>
        <taxon>Novosphingobium</taxon>
    </lineage>
</organism>
<evidence type="ECO:0000313" key="3">
    <source>
        <dbReference type="Proteomes" id="UP001162880"/>
    </source>
</evidence>
<sequence length="249" mass="25710">MSLANTTRRLTAATAALAAAALPGAAMAGIVVASSGPSAASYPPGKKLPDDAKITLKDADSVTILDSKGTRVLRGAGTFTVGAPGTLNRSTQFAVLTRERSARRVRTGAVRGAHEQQASPNLWYVNVTKPGTFCIVNPAEIRVWRPEKDGDATYRAVSADGADTTAFGFTDGVTVAPWDVKAAPVGAGSTYSIIGNDPAQKVTVTFEMLPAQDYAPEDLAAALMAKGCTGQVDLLATSLALPEDAQTTM</sequence>
<protein>
    <recommendedName>
        <fullName evidence="4">DUF4412 domain-containing protein</fullName>
    </recommendedName>
</protein>
<comment type="caution">
    <text evidence="2">The sequence shown here is derived from an EMBL/GenBank/DDBJ whole genome shotgun (WGS) entry which is preliminary data.</text>
</comment>
<reference evidence="2" key="1">
    <citation type="submission" date="2022-03" db="EMBL/GenBank/DDBJ databases">
        <title>Identification of a novel bacterium isolated from mangrove sediments.</title>
        <authorList>
            <person name="Pan X."/>
        </authorList>
    </citation>
    <scope>NUCLEOTIDE SEQUENCE</scope>
    <source>
        <strain evidence="2">B2580</strain>
    </source>
</reference>
<name>A0ABT0AY65_9SPHN</name>
<dbReference type="Proteomes" id="UP001162880">
    <property type="component" value="Unassembled WGS sequence"/>
</dbReference>